<keyword evidence="16" id="KW-1185">Reference proteome</keyword>
<dbReference type="PANTHER" id="PTHR11351:SF92">
    <property type="entry name" value="ACYL-COA DESATURASE 2-LIKE PROTEIN"/>
    <property type="match status" value="1"/>
</dbReference>
<evidence type="ECO:0000313" key="17">
    <source>
        <dbReference type="RefSeq" id="XP_026735690.1"/>
    </source>
</evidence>
<dbReference type="GeneID" id="113499411"/>
<dbReference type="GO" id="GO:0005506">
    <property type="term" value="F:iron ion binding"/>
    <property type="evidence" value="ECO:0007669"/>
    <property type="project" value="TreeGrafter"/>
</dbReference>
<feature type="transmembrane region" description="Helical" evidence="14">
    <location>
        <begin position="86"/>
        <end position="104"/>
    </location>
</feature>
<organism evidence="16 17">
    <name type="scientific">Trichoplusia ni</name>
    <name type="common">Cabbage looper</name>
    <dbReference type="NCBI Taxonomy" id="7111"/>
    <lineage>
        <taxon>Eukaryota</taxon>
        <taxon>Metazoa</taxon>
        <taxon>Ecdysozoa</taxon>
        <taxon>Arthropoda</taxon>
        <taxon>Hexapoda</taxon>
        <taxon>Insecta</taxon>
        <taxon>Pterygota</taxon>
        <taxon>Neoptera</taxon>
        <taxon>Endopterygota</taxon>
        <taxon>Lepidoptera</taxon>
        <taxon>Glossata</taxon>
        <taxon>Ditrysia</taxon>
        <taxon>Noctuoidea</taxon>
        <taxon>Noctuidae</taxon>
        <taxon>Plusiinae</taxon>
        <taxon>Trichoplusia</taxon>
    </lineage>
</organism>
<dbReference type="InterPro" id="IPR015876">
    <property type="entry name" value="Acyl-CoA_DS"/>
</dbReference>
<keyword evidence="12 13" id="KW-0275">Fatty acid biosynthesis</keyword>
<keyword evidence="9" id="KW-0408">Iron</keyword>
<evidence type="ECO:0000256" key="7">
    <source>
        <dbReference type="ARBA" id="ARBA00022989"/>
    </source>
</evidence>
<sequence>MGVHIMIKPFHKIFYFQNKIKWTSAIGLIFYHVFGAYWCWLYAFPFKLLTPIFAFLMLIVNGLGITCGVHRLFTHKSYKVNTPLKILLILFFTSAGQNSIYQWVRDHRLHHKFSDTDADPHNSRRGLFFSHIGWLMMHKNEEVRTQGKKIDMSDIENDAILMFQDRNFTLMKLIFCYVIPTTFGIYFWGEEWKCAVAWQCFIRYLSALHCEMTVNSLAHAYGYQPYNKHIAPKENGFVATITIGEGFHNYHHVFPFDYKAAEYFDTFNWSAAFIRWWEKMGWAYDLKEAKPEMIDAVIGRTGDVTLRAKQNKTSLPEICSRCG</sequence>
<evidence type="ECO:0000259" key="15">
    <source>
        <dbReference type="Pfam" id="PF00487"/>
    </source>
</evidence>
<proteinExistence type="inferred from homology"/>
<dbReference type="AlphaFoldDB" id="A0A7E5W4Y1"/>
<feature type="transmembrane region" description="Helical" evidence="14">
    <location>
        <begin position="170"/>
        <end position="189"/>
    </location>
</feature>
<name>A0A7E5W4Y1_TRINI</name>
<dbReference type="KEGG" id="tnl:113499411"/>
<dbReference type="InParanoid" id="A0A7E5W4Y1"/>
<keyword evidence="10" id="KW-0443">Lipid metabolism</keyword>
<dbReference type="GO" id="GO:0004768">
    <property type="term" value="F:stearoyl-CoA 9-desaturase activity"/>
    <property type="evidence" value="ECO:0007669"/>
    <property type="project" value="TreeGrafter"/>
</dbReference>
<keyword evidence="3 13" id="KW-0444">Lipid biosynthesis</keyword>
<dbReference type="Proteomes" id="UP000322000">
    <property type="component" value="Chromosome 12"/>
</dbReference>
<dbReference type="OrthoDB" id="10260134at2759"/>
<comment type="subcellular location">
    <subcellularLocation>
        <location evidence="1">Membrane</location>
        <topology evidence="1">Multi-pass membrane protein</topology>
    </subcellularLocation>
</comment>
<dbReference type="CDD" id="cd03505">
    <property type="entry name" value="Delta9-FADS-like"/>
    <property type="match status" value="1"/>
</dbReference>
<feature type="transmembrane region" description="Helical" evidence="14">
    <location>
        <begin position="49"/>
        <end position="74"/>
    </location>
</feature>
<dbReference type="InterPro" id="IPR005804">
    <property type="entry name" value="FA_desaturase_dom"/>
</dbReference>
<dbReference type="PROSITE" id="PS00476">
    <property type="entry name" value="FATTY_ACID_DESATUR_1"/>
    <property type="match status" value="1"/>
</dbReference>
<evidence type="ECO:0000256" key="8">
    <source>
        <dbReference type="ARBA" id="ARBA00023002"/>
    </source>
</evidence>
<dbReference type="PANTHER" id="PTHR11351">
    <property type="entry name" value="ACYL-COA DESATURASE"/>
    <property type="match status" value="1"/>
</dbReference>
<comment type="similarity">
    <text evidence="2 13">Belongs to the fatty acid desaturase type 1 family.</text>
</comment>
<evidence type="ECO:0000256" key="13">
    <source>
        <dbReference type="RuleBase" id="RU000581"/>
    </source>
</evidence>
<reference evidence="17" key="1">
    <citation type="submission" date="2025-08" db="UniProtKB">
        <authorList>
            <consortium name="RefSeq"/>
        </authorList>
    </citation>
    <scope>IDENTIFICATION</scope>
</reference>
<evidence type="ECO:0000256" key="2">
    <source>
        <dbReference type="ARBA" id="ARBA00009295"/>
    </source>
</evidence>
<feature type="transmembrane region" description="Helical" evidence="14">
    <location>
        <begin position="20"/>
        <end position="43"/>
    </location>
</feature>
<evidence type="ECO:0000256" key="3">
    <source>
        <dbReference type="ARBA" id="ARBA00022516"/>
    </source>
</evidence>
<evidence type="ECO:0000256" key="5">
    <source>
        <dbReference type="ARBA" id="ARBA00022723"/>
    </source>
</evidence>
<evidence type="ECO:0000256" key="4">
    <source>
        <dbReference type="ARBA" id="ARBA00022692"/>
    </source>
</evidence>
<evidence type="ECO:0000313" key="16">
    <source>
        <dbReference type="Proteomes" id="UP000322000"/>
    </source>
</evidence>
<protein>
    <submittedName>
        <fullName evidence="17">Acyl-CoA Delta(11) desaturase-like</fullName>
    </submittedName>
</protein>
<dbReference type="GO" id="GO:0006636">
    <property type="term" value="P:unsaturated fatty acid biosynthetic process"/>
    <property type="evidence" value="ECO:0007669"/>
    <property type="project" value="TreeGrafter"/>
</dbReference>
<keyword evidence="6" id="KW-0276">Fatty acid metabolism</keyword>
<feature type="domain" description="Fatty acid desaturase" evidence="15">
    <location>
        <begin position="53"/>
        <end position="255"/>
    </location>
</feature>
<dbReference type="GO" id="GO:0005789">
    <property type="term" value="C:endoplasmic reticulum membrane"/>
    <property type="evidence" value="ECO:0007669"/>
    <property type="project" value="TreeGrafter"/>
</dbReference>
<evidence type="ECO:0000256" key="9">
    <source>
        <dbReference type="ARBA" id="ARBA00023004"/>
    </source>
</evidence>
<dbReference type="Pfam" id="PF00487">
    <property type="entry name" value="FA_desaturase"/>
    <property type="match status" value="1"/>
</dbReference>
<gene>
    <name evidence="17" type="primary">LOC113499411</name>
</gene>
<evidence type="ECO:0000256" key="1">
    <source>
        <dbReference type="ARBA" id="ARBA00004141"/>
    </source>
</evidence>
<comment type="domain">
    <text evidence="13">The histidine box domains are involved in binding the catalytic metal ions.</text>
</comment>
<dbReference type="RefSeq" id="XP_026735690.1">
    <property type="nucleotide sequence ID" value="XM_026879889.1"/>
</dbReference>
<keyword evidence="4 13" id="KW-0812">Transmembrane</keyword>
<keyword evidence="5" id="KW-0479">Metal-binding</keyword>
<evidence type="ECO:0000256" key="6">
    <source>
        <dbReference type="ARBA" id="ARBA00022832"/>
    </source>
</evidence>
<evidence type="ECO:0000256" key="11">
    <source>
        <dbReference type="ARBA" id="ARBA00023136"/>
    </source>
</evidence>
<evidence type="ECO:0000256" key="14">
    <source>
        <dbReference type="SAM" id="Phobius"/>
    </source>
</evidence>
<keyword evidence="11 14" id="KW-0472">Membrane</keyword>
<accession>A0A7E5W4Y1</accession>
<keyword evidence="7 14" id="KW-1133">Transmembrane helix</keyword>
<dbReference type="PRINTS" id="PR00075">
    <property type="entry name" value="FACDDSATRASE"/>
</dbReference>
<evidence type="ECO:0000256" key="10">
    <source>
        <dbReference type="ARBA" id="ARBA00023098"/>
    </source>
</evidence>
<keyword evidence="8 13" id="KW-0560">Oxidoreductase</keyword>
<evidence type="ECO:0000256" key="12">
    <source>
        <dbReference type="ARBA" id="ARBA00023160"/>
    </source>
</evidence>
<comment type="cofactor">
    <cofactor evidence="13">
        <name>Fe(2+)</name>
        <dbReference type="ChEBI" id="CHEBI:29033"/>
    </cofactor>
</comment>
<dbReference type="InterPro" id="IPR001522">
    <property type="entry name" value="FADS-1_CS"/>
</dbReference>